<organism evidence="1 2">
    <name type="scientific">Caulobacter phage CcrColossus</name>
    <dbReference type="NCBI Taxonomy" id="1211640"/>
    <lineage>
        <taxon>Viruses</taxon>
        <taxon>Duplodnaviria</taxon>
        <taxon>Heunggongvirae</taxon>
        <taxon>Uroviricota</taxon>
        <taxon>Caudoviricetes</taxon>
        <taxon>Jeanschmidtviridae</taxon>
        <taxon>Colossusvirus</taxon>
        <taxon>Colossusvirus colossus</taxon>
    </lineage>
</organism>
<name>K4JW10_9CAUD</name>
<evidence type="ECO:0000313" key="1">
    <source>
        <dbReference type="EMBL" id="AFU88063.1"/>
    </source>
</evidence>
<reference evidence="1 2" key="1">
    <citation type="journal article" date="2012" name="BMC Genomics">
        <title>The Caulobacter crescentus phage phiCbK: genomics of a canonical phage.</title>
        <authorList>
            <person name="Gill J.J."/>
            <person name="Berry J.D."/>
            <person name="Russell W.K."/>
            <person name="Lessor L."/>
            <person name="Escobar Garcia D.A."/>
            <person name="Hernandez D."/>
            <person name="Kane A."/>
            <person name="Keene J."/>
            <person name="Maddox M."/>
            <person name="Martin R."/>
            <person name="Mohan S."/>
            <person name="Thorn A.M."/>
            <person name="Russell D.H."/>
            <person name="Young R."/>
        </authorList>
    </citation>
    <scope>NUCLEOTIDE SEQUENCE [LARGE SCALE GENOMIC DNA]</scope>
</reference>
<evidence type="ECO:0000313" key="2">
    <source>
        <dbReference type="Proteomes" id="UP000000463"/>
    </source>
</evidence>
<dbReference type="RefSeq" id="YP_006988427.1">
    <property type="nucleotide sequence ID" value="NC_019406.1"/>
</dbReference>
<accession>K4JW10</accession>
<dbReference type="EMBL" id="JX100810">
    <property type="protein sequence ID" value="AFU88063.1"/>
    <property type="molecule type" value="Genomic_DNA"/>
</dbReference>
<proteinExistence type="predicted"/>
<protein>
    <submittedName>
        <fullName evidence="1">Uncharacterized protein</fullName>
    </submittedName>
</protein>
<gene>
    <name evidence="1" type="ORF">CcrColossus_gp193</name>
</gene>
<keyword evidence="2" id="KW-1185">Reference proteome</keyword>
<sequence>MSALTIELSSLYNLIKPCESAWVMWAGALSSGAYLDGAGVLRSADNTYDPMGVLAAVNDVDWTWDERDEAWAFEGEVYTLSAARIKEWLGAQGSCLDERLVELQALLQREADNGATLAGLATALLEGKVLAEREHQRFSSARMRTYGGGVYPEPRMISNEFIDDSHFYGGGRR</sequence>
<dbReference type="GeneID" id="13995121"/>
<dbReference type="Proteomes" id="UP000000463">
    <property type="component" value="Segment"/>
</dbReference>
<dbReference type="KEGG" id="vg:13995121"/>